<protein>
    <recommendedName>
        <fullName evidence="3">Reverse transcriptase RNase H-like domain-containing protein</fullName>
    </recommendedName>
</protein>
<evidence type="ECO:0008006" key="3">
    <source>
        <dbReference type="Google" id="ProtNLM"/>
    </source>
</evidence>
<evidence type="ECO:0000313" key="1">
    <source>
        <dbReference type="EMBL" id="GBM95052.1"/>
    </source>
</evidence>
<comment type="caution">
    <text evidence="1">The sequence shown here is derived from an EMBL/GenBank/DDBJ whole genome shotgun (WGS) entry which is preliminary data.</text>
</comment>
<dbReference type="Proteomes" id="UP000499080">
    <property type="component" value="Unassembled WGS sequence"/>
</dbReference>
<evidence type="ECO:0000313" key="2">
    <source>
        <dbReference type="Proteomes" id="UP000499080"/>
    </source>
</evidence>
<gene>
    <name evidence="1" type="ORF">AVEN_117613_1</name>
</gene>
<dbReference type="EMBL" id="BGPR01004023">
    <property type="protein sequence ID" value="GBM95052.1"/>
    <property type="molecule type" value="Genomic_DNA"/>
</dbReference>
<name>A0A4Y2K0R1_ARAVE</name>
<dbReference type="OrthoDB" id="3863715at2759"/>
<organism evidence="1 2">
    <name type="scientific">Araneus ventricosus</name>
    <name type="common">Orbweaver spider</name>
    <name type="synonym">Epeira ventricosa</name>
    <dbReference type="NCBI Taxonomy" id="182803"/>
    <lineage>
        <taxon>Eukaryota</taxon>
        <taxon>Metazoa</taxon>
        <taxon>Ecdysozoa</taxon>
        <taxon>Arthropoda</taxon>
        <taxon>Chelicerata</taxon>
        <taxon>Arachnida</taxon>
        <taxon>Araneae</taxon>
        <taxon>Araneomorphae</taxon>
        <taxon>Entelegynae</taxon>
        <taxon>Araneoidea</taxon>
        <taxon>Araneidae</taxon>
        <taxon>Araneus</taxon>
    </lineage>
</organism>
<reference evidence="1 2" key="1">
    <citation type="journal article" date="2019" name="Sci. Rep.">
        <title>Orb-weaving spider Araneus ventricosus genome elucidates the spidroin gene catalogue.</title>
        <authorList>
            <person name="Kono N."/>
            <person name="Nakamura H."/>
            <person name="Ohtoshi R."/>
            <person name="Moran D.A.P."/>
            <person name="Shinohara A."/>
            <person name="Yoshida Y."/>
            <person name="Fujiwara M."/>
            <person name="Mori M."/>
            <person name="Tomita M."/>
            <person name="Arakawa K."/>
        </authorList>
    </citation>
    <scope>NUCLEOTIDE SEQUENCE [LARGE SCALE GENOMIC DNA]</scope>
</reference>
<keyword evidence="2" id="KW-1185">Reference proteome</keyword>
<dbReference type="AlphaFoldDB" id="A0A4Y2K0R1"/>
<proteinExistence type="predicted"/>
<sequence length="111" mass="13195">MQKQDLTPKIAKWTLLLEEFEYEVVHRSGEQMRYVDALRRNAVCMITHTQSEITRKIATAKEADERIHLLKTLFKKELTDDYLIKENVLYLQDGDREFIVVPEAMELEIIR</sequence>
<accession>A0A4Y2K0R1</accession>